<feature type="transmembrane region" description="Helical" evidence="1">
    <location>
        <begin position="342"/>
        <end position="360"/>
    </location>
</feature>
<keyword evidence="3" id="KW-1185">Reference proteome</keyword>
<reference evidence="4" key="1">
    <citation type="submission" date="2022-11" db="UniProtKB">
        <authorList>
            <consortium name="WormBaseParasite"/>
        </authorList>
    </citation>
    <scope>IDENTIFICATION</scope>
</reference>
<proteinExistence type="predicted"/>
<dbReference type="PANTHER" id="PTHR11161">
    <property type="entry name" value="O-ACYLTRANSFERASE"/>
    <property type="match status" value="1"/>
</dbReference>
<evidence type="ECO:0000313" key="4">
    <source>
        <dbReference type="WBParaSite" id="ACRNAN_scaffold6922.g23535.t1"/>
    </source>
</evidence>
<protein>
    <submittedName>
        <fullName evidence="4">Acyltransferase 3 domain-containing protein</fullName>
    </submittedName>
</protein>
<dbReference type="GO" id="GO:0016747">
    <property type="term" value="F:acyltransferase activity, transferring groups other than amino-acyl groups"/>
    <property type="evidence" value="ECO:0007669"/>
    <property type="project" value="InterPro"/>
</dbReference>
<evidence type="ECO:0000259" key="2">
    <source>
        <dbReference type="Pfam" id="PF01757"/>
    </source>
</evidence>
<dbReference type="PANTHER" id="PTHR11161:SF12">
    <property type="entry name" value="ACYLTRANSFERASE 3 DOMAIN-CONTAINING PROTEIN-RELATED"/>
    <property type="match status" value="1"/>
</dbReference>
<feature type="transmembrane region" description="Helical" evidence="1">
    <location>
        <begin position="439"/>
        <end position="463"/>
    </location>
</feature>
<dbReference type="InterPro" id="IPR052728">
    <property type="entry name" value="O2_lipid_transport_reg"/>
</dbReference>
<keyword evidence="1" id="KW-0812">Transmembrane</keyword>
<organism evidence="3 4">
    <name type="scientific">Acrobeloides nanus</name>
    <dbReference type="NCBI Taxonomy" id="290746"/>
    <lineage>
        <taxon>Eukaryota</taxon>
        <taxon>Metazoa</taxon>
        <taxon>Ecdysozoa</taxon>
        <taxon>Nematoda</taxon>
        <taxon>Chromadorea</taxon>
        <taxon>Rhabditida</taxon>
        <taxon>Tylenchina</taxon>
        <taxon>Cephalobomorpha</taxon>
        <taxon>Cephaloboidea</taxon>
        <taxon>Cephalobidae</taxon>
        <taxon>Acrobeloides</taxon>
    </lineage>
</organism>
<feature type="domain" description="Acyltransferase 3" evidence="2">
    <location>
        <begin position="71"/>
        <end position="459"/>
    </location>
</feature>
<dbReference type="WBParaSite" id="ACRNAN_scaffold6922.g23535.t1">
    <property type="protein sequence ID" value="ACRNAN_scaffold6922.g23535.t1"/>
    <property type="gene ID" value="ACRNAN_scaffold6922.g23535"/>
</dbReference>
<dbReference type="Proteomes" id="UP000887540">
    <property type="component" value="Unplaced"/>
</dbReference>
<feature type="transmembrane region" description="Helical" evidence="1">
    <location>
        <begin position="249"/>
        <end position="268"/>
    </location>
</feature>
<evidence type="ECO:0000313" key="3">
    <source>
        <dbReference type="Proteomes" id="UP000887540"/>
    </source>
</evidence>
<feature type="transmembrane region" description="Helical" evidence="1">
    <location>
        <begin position="190"/>
        <end position="210"/>
    </location>
</feature>
<feature type="transmembrane region" description="Helical" evidence="1">
    <location>
        <begin position="26"/>
        <end position="43"/>
    </location>
</feature>
<keyword evidence="1" id="KW-0472">Membrane</keyword>
<dbReference type="InterPro" id="IPR002656">
    <property type="entry name" value="Acyl_transf_3_dom"/>
</dbReference>
<feature type="transmembrane region" description="Helical" evidence="1">
    <location>
        <begin position="372"/>
        <end position="394"/>
    </location>
</feature>
<name>A0A914ED10_9BILA</name>
<feature type="transmembrane region" description="Helical" evidence="1">
    <location>
        <begin position="115"/>
        <end position="139"/>
    </location>
</feature>
<evidence type="ECO:0000256" key="1">
    <source>
        <dbReference type="SAM" id="Phobius"/>
    </source>
</evidence>
<sequence>MYDLPQCVEEYSYEDRFQKYSELEPTSIIITSWLLFIFVATLLEKKTSIGSLSMKTSWQELTQKRTSKLNCVDYIRVAAILWVMVNHIGSEGRIDILERLPSAATFKENIHSHPFFGPVFGNSALGVEIFLVLSGLLAARSWSRFQMSSKRLDRTYVCFLVKRIFRLFPSVAVFVWLAQGSYSKQYLPRFWNTMISSCGWKGFAAHLTFTGNWQSAPTCLGYLWYLGLDAQLYALAPILMIALSRHAALGTLLIGGLILISTALRAWYCTFYDICNKSDIDIPFISYPNQTAEDLERIYRGLWDIYSRPCTKCGPFFIGMFAGYLSTKIGETPKITQRVLKFINFLAVVGILFCIFGILPQYHSNVATTYDMIYTAIFRSLFALCVTWIILYCIYWSPLEFSPLFSILAQLTFQAYLIHMPVVYLTNHINFLQTAEGPWAVLCVLPFVAILSYAGALLLYLFVESPMAKLANGLYDFLEDLVKTYI</sequence>
<feature type="transmembrane region" description="Helical" evidence="1">
    <location>
        <begin position="401"/>
        <end position="419"/>
    </location>
</feature>
<accession>A0A914ED10</accession>
<feature type="transmembrane region" description="Helical" evidence="1">
    <location>
        <begin position="222"/>
        <end position="243"/>
    </location>
</feature>
<feature type="transmembrane region" description="Helical" evidence="1">
    <location>
        <begin position="160"/>
        <end position="178"/>
    </location>
</feature>
<dbReference type="Pfam" id="PF01757">
    <property type="entry name" value="Acyl_transf_3"/>
    <property type="match status" value="1"/>
</dbReference>
<dbReference type="AlphaFoldDB" id="A0A914ED10"/>
<keyword evidence="1" id="KW-1133">Transmembrane helix</keyword>